<accession>A0AAD7VV28</accession>
<dbReference type="EMBL" id="JARPMG010000003">
    <property type="protein sequence ID" value="KAJ8101815.1"/>
    <property type="molecule type" value="Genomic_DNA"/>
</dbReference>
<sequence>MARHHYSPLRTAESLTHQRSCLKLFPKPSTHSDTPRLVSLNVSSASALTVSNTCMSSQDSRRFREDSSTTTSQCVMKINNVAAGTREIDVDSGVDSGVDEANGHTSVDYDSVIAVILSANKQSEMSISRNLRVDTSYGMWAGNIAGAPRRNARTHEVKRGKIIQYTRKGELIDLDEVTLRPLQPVDSVSFNTLCVMDCSSLPRTDNDLASIATQLGINDYPADLGASILEPQQYSRFDEAKSDTLWQQSFHSSRFSMDDEFNPFLQTYFDPCDINTDPVQSLSSICKIQLVQELLVRPLEDTKPSWMQLDEYATVESLTAPDGLTGVLYNDEYFQSC</sequence>
<name>A0AAD7VV28_9ASCO</name>
<keyword evidence="2" id="KW-1185">Reference proteome</keyword>
<comment type="caution">
    <text evidence="1">The sequence shown here is derived from an EMBL/GenBank/DDBJ whole genome shotgun (WGS) entry which is preliminary data.</text>
</comment>
<evidence type="ECO:0000313" key="2">
    <source>
        <dbReference type="Proteomes" id="UP001217417"/>
    </source>
</evidence>
<dbReference type="AlphaFoldDB" id="A0AAD7VV28"/>
<dbReference type="GeneID" id="80881067"/>
<dbReference type="Proteomes" id="UP001217417">
    <property type="component" value="Unassembled WGS sequence"/>
</dbReference>
<evidence type="ECO:0000313" key="1">
    <source>
        <dbReference type="EMBL" id="KAJ8101815.1"/>
    </source>
</evidence>
<reference evidence="1" key="1">
    <citation type="submission" date="2023-03" db="EMBL/GenBank/DDBJ databases">
        <title>Near-Complete genome sequence of Lipomyces tetrasporous NRRL Y-64009, an oleaginous yeast capable of growing on lignocellulosic hydrolysates.</title>
        <authorList>
            <consortium name="Lawrence Berkeley National Laboratory"/>
            <person name="Jagtap S.S."/>
            <person name="Liu J.-J."/>
            <person name="Walukiewicz H.E."/>
            <person name="Pangilinan J."/>
            <person name="Lipzen A."/>
            <person name="Ahrendt S."/>
            <person name="Koriabine M."/>
            <person name="Cobaugh K."/>
            <person name="Salamov A."/>
            <person name="Yoshinaga Y."/>
            <person name="Ng V."/>
            <person name="Daum C."/>
            <person name="Grigoriev I.V."/>
            <person name="Slininger P.J."/>
            <person name="Dien B.S."/>
            <person name="Jin Y.-S."/>
            <person name="Rao C.V."/>
        </authorList>
    </citation>
    <scope>NUCLEOTIDE SEQUENCE</scope>
    <source>
        <strain evidence="1">NRRL Y-64009</strain>
    </source>
</reference>
<organism evidence="1 2">
    <name type="scientific">Lipomyces tetrasporus</name>
    <dbReference type="NCBI Taxonomy" id="54092"/>
    <lineage>
        <taxon>Eukaryota</taxon>
        <taxon>Fungi</taxon>
        <taxon>Dikarya</taxon>
        <taxon>Ascomycota</taxon>
        <taxon>Saccharomycotina</taxon>
        <taxon>Lipomycetes</taxon>
        <taxon>Lipomycetales</taxon>
        <taxon>Lipomycetaceae</taxon>
        <taxon>Lipomyces</taxon>
    </lineage>
</organism>
<gene>
    <name evidence="1" type="ORF">POJ06DRAFT_236474</name>
</gene>
<dbReference type="RefSeq" id="XP_056045265.1">
    <property type="nucleotide sequence ID" value="XM_056185901.1"/>
</dbReference>
<protein>
    <submittedName>
        <fullName evidence="1">Uncharacterized protein</fullName>
    </submittedName>
</protein>
<proteinExistence type="predicted"/>